<dbReference type="RefSeq" id="WP_197048279.1">
    <property type="nucleotide sequence ID" value="NZ_JAUFSA010000001.1"/>
</dbReference>
<comment type="similarity">
    <text evidence="1">Belongs to the CdaR family.</text>
</comment>
<dbReference type="AlphaFoldDB" id="A0AAJ1S731"/>
<dbReference type="Pfam" id="PF17853">
    <property type="entry name" value="GGDEF_2"/>
    <property type="match status" value="1"/>
</dbReference>
<proteinExistence type="inferred from homology"/>
<dbReference type="PANTHER" id="PTHR33744:SF1">
    <property type="entry name" value="DNA-BINDING TRANSCRIPTIONAL ACTIVATOR ADER"/>
    <property type="match status" value="1"/>
</dbReference>
<evidence type="ECO:0000256" key="1">
    <source>
        <dbReference type="ARBA" id="ARBA00006754"/>
    </source>
</evidence>
<dbReference type="InterPro" id="IPR041522">
    <property type="entry name" value="CdaR_GGDEF"/>
</dbReference>
<reference evidence="5" key="1">
    <citation type="submission" date="2023-06" db="EMBL/GenBank/DDBJ databases">
        <title>Identification of two novel mycobacterium reveal diversities and complexities of Mycobacterium gordonae clade.</title>
        <authorList>
            <person name="Matsumoto Y."/>
            <person name="Nakamura S."/>
            <person name="Motooka D."/>
            <person name="Fukushima K."/>
        </authorList>
    </citation>
    <scope>NUCLEOTIDE SEQUENCE</scope>
    <source>
        <strain evidence="5">TY812</strain>
    </source>
</reference>
<dbReference type="Proteomes" id="UP001229081">
    <property type="component" value="Unassembled WGS sequence"/>
</dbReference>
<dbReference type="EMBL" id="JAUFSA010000001">
    <property type="protein sequence ID" value="MDP7736767.1"/>
    <property type="molecule type" value="Genomic_DNA"/>
</dbReference>
<dbReference type="InterPro" id="IPR025736">
    <property type="entry name" value="PucR_C-HTH_dom"/>
</dbReference>
<evidence type="ECO:0000259" key="4">
    <source>
        <dbReference type="Pfam" id="PF17853"/>
    </source>
</evidence>
<comment type="caution">
    <text evidence="5">The sequence shown here is derived from an EMBL/GenBank/DDBJ whole genome shotgun (WGS) entry which is preliminary data.</text>
</comment>
<evidence type="ECO:0000259" key="2">
    <source>
        <dbReference type="Pfam" id="PF13556"/>
    </source>
</evidence>
<accession>A0AAJ1S731</accession>
<dbReference type="InterPro" id="IPR025751">
    <property type="entry name" value="RsbRD_N_dom"/>
</dbReference>
<evidence type="ECO:0000313" key="6">
    <source>
        <dbReference type="Proteomes" id="UP001229081"/>
    </source>
</evidence>
<name>A0AAJ1S731_9MYCO</name>
<dbReference type="Pfam" id="PF14361">
    <property type="entry name" value="RsbRD_N"/>
    <property type="match status" value="1"/>
</dbReference>
<organism evidence="5 6">
    <name type="scientific">Mycobacterium paragordonae</name>
    <dbReference type="NCBI Taxonomy" id="1389713"/>
    <lineage>
        <taxon>Bacteria</taxon>
        <taxon>Bacillati</taxon>
        <taxon>Actinomycetota</taxon>
        <taxon>Actinomycetes</taxon>
        <taxon>Mycobacteriales</taxon>
        <taxon>Mycobacteriaceae</taxon>
        <taxon>Mycobacterium</taxon>
    </lineage>
</organism>
<evidence type="ECO:0000259" key="3">
    <source>
        <dbReference type="Pfam" id="PF14361"/>
    </source>
</evidence>
<dbReference type="Gene3D" id="1.10.10.2840">
    <property type="entry name" value="PucR C-terminal helix-turn-helix domain"/>
    <property type="match status" value="1"/>
</dbReference>
<dbReference type="PANTHER" id="PTHR33744">
    <property type="entry name" value="CARBOHYDRATE DIACID REGULATOR"/>
    <property type="match status" value="1"/>
</dbReference>
<gene>
    <name evidence="5" type="ORF">QXL92_18660</name>
</gene>
<dbReference type="InterPro" id="IPR042070">
    <property type="entry name" value="PucR_C-HTH_sf"/>
</dbReference>
<feature type="domain" description="CdaR GGDEF-like" evidence="4">
    <location>
        <begin position="189"/>
        <end position="306"/>
    </location>
</feature>
<dbReference type="InterPro" id="IPR051448">
    <property type="entry name" value="CdaR-like_regulators"/>
</dbReference>
<protein>
    <submittedName>
        <fullName evidence="5">Helix-turn-helix domain-containing protein</fullName>
    </submittedName>
</protein>
<dbReference type="Pfam" id="PF13556">
    <property type="entry name" value="HTH_30"/>
    <property type="match status" value="1"/>
</dbReference>
<sequence>MKPSWEPFRAPDAERVWKRLLRPVAAEMRSCATELAELAVARVQAEVPVLLPDQQSVEENVVSTAASLRQLADMIDLGGDPRDAELPAPTRAVARAGVQRQIPLASLMRFYRVTHELVWQWIWDRITATAADQTQQAAALRLATSWMFGYVDAALDLAEQAYEAEREAWLRNTAAARTDAIEDILSQHERDQQRASKRLRYDVNRHHVAAVAWVDTVAEDGDVQSVLSEALGVVSGELGGETILVHPAGSLLAFGWVSRQSEISAVDFTARRPKLPAGVRVGVGEPGHGLKGFRRSHAEAAEARRVASLLGTRAGTLTRYRDVAVAALASCHAENAEAFVHRVLGPLAADDEATFRVATTLSVYLQENRSRVRAARRLTVHPNTVSYRVDQAQLILGRGIDTDSLDLAVALALLPMLPGLTRQL</sequence>
<feature type="domain" description="PucR C-terminal helix-turn-helix" evidence="2">
    <location>
        <begin position="359"/>
        <end position="412"/>
    </location>
</feature>
<evidence type="ECO:0000313" key="5">
    <source>
        <dbReference type="EMBL" id="MDP7736767.1"/>
    </source>
</evidence>
<feature type="domain" description="RsbT co-antagonist protein RsbRD N-terminal" evidence="3">
    <location>
        <begin position="34"/>
        <end position="177"/>
    </location>
</feature>